<dbReference type="Proteomes" id="UP000319280">
    <property type="component" value="Unassembled WGS sequence"/>
</dbReference>
<comment type="caution">
    <text evidence="2">The sequence shown here is derived from an EMBL/GenBank/DDBJ whole genome shotgun (WGS) entry which is preliminary data.</text>
</comment>
<evidence type="ECO:0000256" key="1">
    <source>
        <dbReference type="SAM" id="MobiDB-lite"/>
    </source>
</evidence>
<evidence type="ECO:0000313" key="2">
    <source>
        <dbReference type="EMBL" id="TRM10599.1"/>
    </source>
</evidence>
<organism evidence="2 3">
    <name type="scientific">Lentibacillus cibarius</name>
    <dbReference type="NCBI Taxonomy" id="2583219"/>
    <lineage>
        <taxon>Bacteria</taxon>
        <taxon>Bacillati</taxon>
        <taxon>Bacillota</taxon>
        <taxon>Bacilli</taxon>
        <taxon>Bacillales</taxon>
        <taxon>Bacillaceae</taxon>
        <taxon>Lentibacillus</taxon>
    </lineage>
</organism>
<name>A0A549YFD1_9BACI</name>
<dbReference type="AlphaFoldDB" id="A0A549YFD1"/>
<gene>
    <name evidence="2" type="ORF">FH966_02045</name>
</gene>
<evidence type="ECO:0000313" key="3">
    <source>
        <dbReference type="Proteomes" id="UP000319280"/>
    </source>
</evidence>
<dbReference type="RefSeq" id="WP_142789883.1">
    <property type="nucleotide sequence ID" value="NZ_VJMZ01000001.1"/>
</dbReference>
<sequence length="60" mass="7016">MENDAWILGQLQETYDMLDDYNQRTLIKAAIGIIQEQSKRTEQMEGQIEGTIWSPKNWGE</sequence>
<keyword evidence="3" id="KW-1185">Reference proteome</keyword>
<accession>A0A549YFD1</accession>
<reference evidence="2 3" key="1">
    <citation type="submission" date="2019-07" db="EMBL/GenBank/DDBJ databases">
        <title>Genomic analysis of Lentibacillus sp. NKC851-2.</title>
        <authorList>
            <person name="Oh Y.J."/>
        </authorList>
    </citation>
    <scope>NUCLEOTIDE SEQUENCE [LARGE SCALE GENOMIC DNA]</scope>
    <source>
        <strain evidence="2 3">NKC851-2</strain>
    </source>
</reference>
<protein>
    <submittedName>
        <fullName evidence="2">Uncharacterized protein</fullName>
    </submittedName>
</protein>
<proteinExistence type="predicted"/>
<feature type="region of interest" description="Disordered" evidence="1">
    <location>
        <begin position="39"/>
        <end position="60"/>
    </location>
</feature>
<dbReference type="EMBL" id="VJMZ01000001">
    <property type="protein sequence ID" value="TRM10599.1"/>
    <property type="molecule type" value="Genomic_DNA"/>
</dbReference>